<dbReference type="GO" id="GO:0005524">
    <property type="term" value="F:ATP binding"/>
    <property type="evidence" value="ECO:0007669"/>
    <property type="project" value="UniProtKB-KW"/>
</dbReference>
<gene>
    <name evidence="10" type="ORF">CSP5_0820</name>
</gene>
<dbReference type="EMBL" id="LT671858">
    <property type="protein sequence ID" value="SIM56274.1"/>
    <property type="molecule type" value="Genomic_DNA"/>
</dbReference>
<dbReference type="GO" id="GO:0006437">
    <property type="term" value="P:tyrosyl-tRNA aminoacylation"/>
    <property type="evidence" value="ECO:0007669"/>
    <property type="project" value="UniProtKB-UniRule"/>
</dbReference>
<evidence type="ECO:0000313" key="11">
    <source>
        <dbReference type="Proteomes" id="UP000195607"/>
    </source>
</evidence>
<proteinExistence type="inferred from homology"/>
<evidence type="ECO:0000256" key="2">
    <source>
        <dbReference type="ARBA" id="ARBA00022598"/>
    </source>
</evidence>
<dbReference type="InterPro" id="IPR023617">
    <property type="entry name" value="Tyr-tRNA-ligase_arc/euk-type"/>
</dbReference>
<dbReference type="SUPFAM" id="SSF52374">
    <property type="entry name" value="Nucleotidylyl transferase"/>
    <property type="match status" value="1"/>
</dbReference>
<comment type="catalytic activity">
    <reaction evidence="7">
        <text>tRNA(Tyr) + L-tyrosine + ATP = L-tyrosyl-tRNA(Tyr) + AMP + diphosphate + H(+)</text>
        <dbReference type="Rhea" id="RHEA:10220"/>
        <dbReference type="Rhea" id="RHEA-COMP:9706"/>
        <dbReference type="Rhea" id="RHEA-COMP:9707"/>
        <dbReference type="ChEBI" id="CHEBI:15378"/>
        <dbReference type="ChEBI" id="CHEBI:30616"/>
        <dbReference type="ChEBI" id="CHEBI:33019"/>
        <dbReference type="ChEBI" id="CHEBI:58315"/>
        <dbReference type="ChEBI" id="CHEBI:78442"/>
        <dbReference type="ChEBI" id="CHEBI:78536"/>
        <dbReference type="ChEBI" id="CHEBI:456215"/>
        <dbReference type="EC" id="6.1.1.1"/>
    </reaction>
</comment>
<keyword evidence="2 9" id="KW-0436">Ligase</keyword>
<dbReference type="NCBIfam" id="NF006330">
    <property type="entry name" value="PRK08560.1"/>
    <property type="match status" value="1"/>
</dbReference>
<accession>A0A1N5U5Y6</accession>
<evidence type="ECO:0000256" key="7">
    <source>
        <dbReference type="ARBA" id="ARBA00048248"/>
    </source>
</evidence>
<evidence type="ECO:0000256" key="9">
    <source>
        <dbReference type="RuleBase" id="RU363036"/>
    </source>
</evidence>
<dbReference type="GO" id="GO:0005737">
    <property type="term" value="C:cytoplasm"/>
    <property type="evidence" value="ECO:0007669"/>
    <property type="project" value="UniProtKB-UniRule"/>
</dbReference>
<sequence>MLNLDKSLFEEIVTESEFESLEKNCKGYHGVEPSGIPHIGHILVIGTRIKAMMRAGIRMQILLADWHAMVNDKLGGDLERIRQSGEILKKAYEIELGDLKPEFVWASDLIDKSSYMEGIIRTAKQTTLSRLKRALPIMGRDESDAESDFSKYLYPVMQVNDIFELDLDVALGGMDQRHAHMLARDIAEKMNRKKVVSMHSPLLGSLKGTGRMDNFKKMSKSDPDSAILMTDSEEDVKRKIKNSFCPMGIAEGNPVMDIMKIIIFPSMKEVTIHRPEKKGGDITFTDFISLESTYKSGAIHPMDLKESVTDNLSKMMKPFAVLRDYLEK</sequence>
<evidence type="ECO:0000256" key="8">
    <source>
        <dbReference type="NCBIfam" id="TIGR00234"/>
    </source>
</evidence>
<evidence type="ECO:0000256" key="1">
    <source>
        <dbReference type="ARBA" id="ARBA00013160"/>
    </source>
</evidence>
<organism evidence="10 11">
    <name type="scientific">Cuniculiplasma divulgatum</name>
    <dbReference type="NCBI Taxonomy" id="1673428"/>
    <lineage>
        <taxon>Archaea</taxon>
        <taxon>Methanobacteriati</taxon>
        <taxon>Thermoplasmatota</taxon>
        <taxon>Thermoplasmata</taxon>
        <taxon>Thermoplasmatales</taxon>
        <taxon>Cuniculiplasmataceae</taxon>
        <taxon>Cuniculiplasma</taxon>
    </lineage>
</organism>
<dbReference type="GO" id="GO:0004831">
    <property type="term" value="F:tyrosine-tRNA ligase activity"/>
    <property type="evidence" value="ECO:0007669"/>
    <property type="project" value="UniProtKB-UniRule"/>
</dbReference>
<dbReference type="GeneID" id="41588094"/>
<reference evidence="10 11" key="1">
    <citation type="submission" date="2016-04" db="EMBL/GenBank/DDBJ databases">
        <authorList>
            <person name="Evans L.H."/>
            <person name="Alamgir A."/>
            <person name="Owens N."/>
            <person name="Weber N.D."/>
            <person name="Virtaneva K."/>
            <person name="Barbian K."/>
            <person name="Babar A."/>
            <person name="Rosenke K."/>
        </authorList>
    </citation>
    <scope>NUCLEOTIDE SEQUENCE [LARGE SCALE GENOMIC DNA]</scope>
    <source>
        <strain evidence="11">S5(T) (JCM 30642 \VKM B-2941)</strain>
    </source>
</reference>
<dbReference type="PANTHER" id="PTHR46264:SF4">
    <property type="entry name" value="TYROSINE--TRNA LIGASE, CYTOPLASMIC"/>
    <property type="match status" value="1"/>
</dbReference>
<dbReference type="InterPro" id="IPR014729">
    <property type="entry name" value="Rossmann-like_a/b/a_fold"/>
</dbReference>
<keyword evidence="6 9" id="KW-0030">Aminoacyl-tRNA synthetase</keyword>
<dbReference type="PIRSF" id="PIRSF006588">
    <property type="entry name" value="TyrRS_arch_euk"/>
    <property type="match status" value="1"/>
</dbReference>
<dbReference type="PROSITE" id="PS00178">
    <property type="entry name" value="AA_TRNA_LIGASE_I"/>
    <property type="match status" value="1"/>
</dbReference>
<evidence type="ECO:0000256" key="3">
    <source>
        <dbReference type="ARBA" id="ARBA00022741"/>
    </source>
</evidence>
<dbReference type="InterPro" id="IPR001412">
    <property type="entry name" value="aa-tRNA-synth_I_CS"/>
</dbReference>
<comment type="similarity">
    <text evidence="9">Belongs to the class-I aminoacyl-tRNA synthetase family.</text>
</comment>
<dbReference type="EC" id="6.1.1.1" evidence="1 8"/>
<dbReference type="Pfam" id="PF00579">
    <property type="entry name" value="tRNA-synt_1b"/>
    <property type="match status" value="1"/>
</dbReference>
<dbReference type="NCBIfam" id="TIGR00234">
    <property type="entry name" value="tyrS"/>
    <property type="match status" value="1"/>
</dbReference>
<keyword evidence="5 9" id="KW-0648">Protein biosynthesis</keyword>
<dbReference type="RefSeq" id="WP_241869837.1">
    <property type="nucleotide sequence ID" value="NZ_LT671858.1"/>
</dbReference>
<dbReference type="PRINTS" id="PR01040">
    <property type="entry name" value="TRNASYNTHTYR"/>
</dbReference>
<name>A0A1N5U5Y6_9ARCH</name>
<evidence type="ECO:0000256" key="4">
    <source>
        <dbReference type="ARBA" id="ARBA00022840"/>
    </source>
</evidence>
<protein>
    <recommendedName>
        <fullName evidence="1 8">Tyrosine--tRNA ligase</fullName>
        <ecNumber evidence="1 8">6.1.1.1</ecNumber>
    </recommendedName>
</protein>
<evidence type="ECO:0000256" key="5">
    <source>
        <dbReference type="ARBA" id="ARBA00022917"/>
    </source>
</evidence>
<dbReference type="InterPro" id="IPR050489">
    <property type="entry name" value="Tyr-tRNA_synthase"/>
</dbReference>
<dbReference type="Proteomes" id="UP000195607">
    <property type="component" value="Chromosome I"/>
</dbReference>
<evidence type="ECO:0000313" key="10">
    <source>
        <dbReference type="EMBL" id="SIM56274.1"/>
    </source>
</evidence>
<keyword evidence="3 9" id="KW-0547">Nucleotide-binding</keyword>
<dbReference type="PANTHER" id="PTHR46264">
    <property type="entry name" value="TYROSINE-TRNA LIGASE"/>
    <property type="match status" value="1"/>
</dbReference>
<dbReference type="AlphaFoldDB" id="A0A1N5U5Y6"/>
<dbReference type="Gene3D" id="1.10.240.10">
    <property type="entry name" value="Tyrosyl-Transfer RNA Synthetase"/>
    <property type="match status" value="1"/>
</dbReference>
<dbReference type="InterPro" id="IPR002305">
    <property type="entry name" value="aa-tRNA-synth_Ic"/>
</dbReference>
<dbReference type="Gene3D" id="3.40.50.620">
    <property type="entry name" value="HUPs"/>
    <property type="match status" value="1"/>
</dbReference>
<dbReference type="InterPro" id="IPR002307">
    <property type="entry name" value="Tyr-tRNA-ligase"/>
</dbReference>
<evidence type="ECO:0000256" key="6">
    <source>
        <dbReference type="ARBA" id="ARBA00023146"/>
    </source>
</evidence>
<keyword evidence="4 9" id="KW-0067">ATP-binding</keyword>